<dbReference type="STRING" id="441119.SAMN04488047_11417"/>
<sequence>MIMRVAVCQLNSQDDKEKNVTEALELVDRASREQLDLIALPEYLDFQGPREQALAVAEGENGETLQRFQAKARELGVAILMGSVRVQGASEGKVLNRSILIDKSGDVVAHYDKTHLYDVDLPGRVTYKESDTIEPGRDIVVASLEGRKVGMSICYDVRFPELYRLLALEGAQVLFVPAAFALYTGRDHWEVLLRARAIENQCFVVAPGQIGPYPPSGACNGRSMIIDPWGNVMAQAPDRVGYVVAELEFDLLDKVRAEMPSLQNRRADVYALAKAMKDSDK</sequence>
<gene>
    <name evidence="4" type="ORF">SAMN04488047_11417</name>
</gene>
<keyword evidence="2 4" id="KW-0378">Hydrolase</keyword>
<organism evidence="4 5">
    <name type="scientific">Tranquillimonas alkanivorans</name>
    <dbReference type="NCBI Taxonomy" id="441119"/>
    <lineage>
        <taxon>Bacteria</taxon>
        <taxon>Pseudomonadati</taxon>
        <taxon>Pseudomonadota</taxon>
        <taxon>Alphaproteobacteria</taxon>
        <taxon>Rhodobacterales</taxon>
        <taxon>Roseobacteraceae</taxon>
        <taxon>Tranquillimonas</taxon>
    </lineage>
</organism>
<dbReference type="PROSITE" id="PS50263">
    <property type="entry name" value="CN_HYDROLASE"/>
    <property type="match status" value="1"/>
</dbReference>
<dbReference type="EMBL" id="FOXA01000014">
    <property type="protein sequence ID" value="SFP83901.1"/>
    <property type="molecule type" value="Genomic_DNA"/>
</dbReference>
<dbReference type="AlphaFoldDB" id="A0A1I5TLY0"/>
<proteinExistence type="inferred from homology"/>
<feature type="domain" description="CN hydrolase" evidence="3">
    <location>
        <begin position="3"/>
        <end position="249"/>
    </location>
</feature>
<evidence type="ECO:0000256" key="2">
    <source>
        <dbReference type="ARBA" id="ARBA00022801"/>
    </source>
</evidence>
<protein>
    <submittedName>
        <fullName evidence="4">Predicted amidohydrolase</fullName>
    </submittedName>
</protein>
<dbReference type="Proteomes" id="UP000199356">
    <property type="component" value="Unassembled WGS sequence"/>
</dbReference>
<evidence type="ECO:0000259" key="3">
    <source>
        <dbReference type="PROSITE" id="PS50263"/>
    </source>
</evidence>
<dbReference type="InterPro" id="IPR045254">
    <property type="entry name" value="Nit1/2_C-N_Hydrolase"/>
</dbReference>
<dbReference type="GO" id="GO:0016811">
    <property type="term" value="F:hydrolase activity, acting on carbon-nitrogen (but not peptide) bonds, in linear amides"/>
    <property type="evidence" value="ECO:0007669"/>
    <property type="project" value="InterPro"/>
</dbReference>
<dbReference type="PANTHER" id="PTHR23088:SF27">
    <property type="entry name" value="DEAMINATED GLUTATHIONE AMIDASE"/>
    <property type="match status" value="1"/>
</dbReference>
<dbReference type="InterPro" id="IPR003010">
    <property type="entry name" value="C-N_Hydrolase"/>
</dbReference>
<keyword evidence="5" id="KW-1185">Reference proteome</keyword>
<accession>A0A1I5TLY0</accession>
<name>A0A1I5TLY0_9RHOB</name>
<evidence type="ECO:0000313" key="5">
    <source>
        <dbReference type="Proteomes" id="UP000199356"/>
    </source>
</evidence>
<evidence type="ECO:0000256" key="1">
    <source>
        <dbReference type="ARBA" id="ARBA00010613"/>
    </source>
</evidence>
<dbReference type="Gene3D" id="3.60.110.10">
    <property type="entry name" value="Carbon-nitrogen hydrolase"/>
    <property type="match status" value="1"/>
</dbReference>
<dbReference type="InterPro" id="IPR036526">
    <property type="entry name" value="C-N_Hydrolase_sf"/>
</dbReference>
<evidence type="ECO:0000313" key="4">
    <source>
        <dbReference type="EMBL" id="SFP83901.1"/>
    </source>
</evidence>
<comment type="similarity">
    <text evidence="1">Belongs to the carbon-nitrogen hydrolase superfamily. NIT1/NIT2 family.</text>
</comment>
<dbReference type="PANTHER" id="PTHR23088">
    <property type="entry name" value="NITRILASE-RELATED"/>
    <property type="match status" value="1"/>
</dbReference>
<dbReference type="SUPFAM" id="SSF56317">
    <property type="entry name" value="Carbon-nitrogen hydrolase"/>
    <property type="match status" value="1"/>
</dbReference>
<dbReference type="CDD" id="cd07572">
    <property type="entry name" value="nit"/>
    <property type="match status" value="1"/>
</dbReference>
<dbReference type="InterPro" id="IPR001110">
    <property type="entry name" value="UPF0012_CS"/>
</dbReference>
<dbReference type="PROSITE" id="PS01227">
    <property type="entry name" value="UPF0012"/>
    <property type="match status" value="1"/>
</dbReference>
<dbReference type="Pfam" id="PF00795">
    <property type="entry name" value="CN_hydrolase"/>
    <property type="match status" value="1"/>
</dbReference>
<reference evidence="4 5" key="1">
    <citation type="submission" date="2016-10" db="EMBL/GenBank/DDBJ databases">
        <authorList>
            <person name="de Groot N.N."/>
        </authorList>
    </citation>
    <scope>NUCLEOTIDE SEQUENCE [LARGE SCALE GENOMIC DNA]</scope>
    <source>
        <strain evidence="4 5">DSM 19547</strain>
    </source>
</reference>